<evidence type="ECO:0000313" key="3">
    <source>
        <dbReference type="Proteomes" id="UP000401717"/>
    </source>
</evidence>
<reference evidence="1" key="3">
    <citation type="submission" date="2021-08" db="EMBL/GenBank/DDBJ databases">
        <authorList>
            <person name="Tani A."/>
            <person name="Ola A."/>
            <person name="Ogura Y."/>
            <person name="Katsura K."/>
            <person name="Hayashi T."/>
        </authorList>
    </citation>
    <scope>NUCLEOTIDE SEQUENCE</scope>
    <source>
        <strain evidence="1">DSM 22415</strain>
    </source>
</reference>
<dbReference type="EMBL" id="BPQI01000234">
    <property type="protein sequence ID" value="GJD59634.1"/>
    <property type="molecule type" value="Genomic_DNA"/>
</dbReference>
<organism evidence="2 3">
    <name type="scientific">Methylobacterium dankookense</name>
    <dbReference type="NCBI Taxonomy" id="560405"/>
    <lineage>
        <taxon>Bacteria</taxon>
        <taxon>Pseudomonadati</taxon>
        <taxon>Pseudomonadota</taxon>
        <taxon>Alphaproteobacteria</taxon>
        <taxon>Hyphomicrobiales</taxon>
        <taxon>Methylobacteriaceae</taxon>
        <taxon>Methylobacterium</taxon>
    </lineage>
</organism>
<dbReference type="AlphaFoldDB" id="A0A564G551"/>
<name>A0A564G551_9HYPH</name>
<gene>
    <name evidence="1" type="ORF">IFDJLNFL_5563</name>
    <name evidence="2" type="ORF">MTDSW087_04859</name>
</gene>
<proteinExistence type="predicted"/>
<dbReference type="Proteomes" id="UP001055303">
    <property type="component" value="Unassembled WGS sequence"/>
</dbReference>
<accession>A0A564G551</accession>
<evidence type="ECO:0000313" key="4">
    <source>
        <dbReference type="Proteomes" id="UP001055303"/>
    </source>
</evidence>
<reference evidence="1" key="2">
    <citation type="journal article" date="2021" name="Front. Microbiol.">
        <title>Comprehensive Comparative Genomics and Phenotyping of Methylobacterium Species.</title>
        <authorList>
            <person name="Alessa O."/>
            <person name="Ogura Y."/>
            <person name="Fujitani Y."/>
            <person name="Takami H."/>
            <person name="Hayashi T."/>
            <person name="Sahin N."/>
            <person name="Tani A."/>
        </authorList>
    </citation>
    <scope>NUCLEOTIDE SEQUENCE</scope>
    <source>
        <strain evidence="1">DSM 22415</strain>
    </source>
</reference>
<evidence type="ECO:0000313" key="2">
    <source>
        <dbReference type="EMBL" id="VUF15126.1"/>
    </source>
</evidence>
<dbReference type="EMBL" id="CABFVH010000047">
    <property type="protein sequence ID" value="VUF15126.1"/>
    <property type="molecule type" value="Genomic_DNA"/>
</dbReference>
<sequence>MNLVLHFSGGFEINGRNSYVRLHRGDCEVCLRGWTATALWGPHHLLRGFFLEGHGTDRDWLWSEVRDALVKRMAFWRRSRPAND</sequence>
<keyword evidence="4" id="KW-1185">Reference proteome</keyword>
<reference evidence="2 3" key="1">
    <citation type="submission" date="2019-06" db="EMBL/GenBank/DDBJ databases">
        <authorList>
            <person name="Rodrigo-Torres L."/>
            <person name="Arahal R. D."/>
            <person name="Lucena T."/>
        </authorList>
    </citation>
    <scope>NUCLEOTIDE SEQUENCE [LARGE SCALE GENOMIC DNA]</scope>
    <source>
        <strain evidence="2 3">SW08-7</strain>
    </source>
</reference>
<dbReference type="Proteomes" id="UP000401717">
    <property type="component" value="Unassembled WGS sequence"/>
</dbReference>
<protein>
    <submittedName>
        <fullName evidence="2">Uncharacterized protein</fullName>
    </submittedName>
</protein>
<dbReference type="RefSeq" id="WP_144767446.1">
    <property type="nucleotide sequence ID" value="NZ_BPQI01000234.1"/>
</dbReference>
<evidence type="ECO:0000313" key="1">
    <source>
        <dbReference type="EMBL" id="GJD59634.1"/>
    </source>
</evidence>